<dbReference type="Gene3D" id="1.10.8.270">
    <property type="entry name" value="putative rabgap domain of human tbc1 domain family member 14 like domains"/>
    <property type="match status" value="1"/>
</dbReference>
<proteinExistence type="predicted"/>
<dbReference type="GO" id="GO:0071889">
    <property type="term" value="F:14-3-3 protein binding"/>
    <property type="evidence" value="ECO:0007669"/>
    <property type="project" value="UniProtKB-ARBA"/>
</dbReference>
<name>A0A8S1J5I1_9CHLO</name>
<dbReference type="PROSITE" id="PS50086">
    <property type="entry name" value="TBC_RABGAP"/>
    <property type="match status" value="1"/>
</dbReference>
<evidence type="ECO:0000256" key="1">
    <source>
        <dbReference type="ARBA" id="ARBA00022468"/>
    </source>
</evidence>
<evidence type="ECO:0000256" key="2">
    <source>
        <dbReference type="SAM" id="MobiDB-lite"/>
    </source>
</evidence>
<evidence type="ECO:0000313" key="4">
    <source>
        <dbReference type="EMBL" id="CAD7702645.1"/>
    </source>
</evidence>
<dbReference type="FunFam" id="1.10.472.80:FF:000001">
    <property type="entry name" value="TBC1 domain family member 22B"/>
    <property type="match status" value="1"/>
</dbReference>
<organism evidence="4 5">
    <name type="scientific">Ostreobium quekettii</name>
    <dbReference type="NCBI Taxonomy" id="121088"/>
    <lineage>
        <taxon>Eukaryota</taxon>
        <taxon>Viridiplantae</taxon>
        <taxon>Chlorophyta</taxon>
        <taxon>core chlorophytes</taxon>
        <taxon>Ulvophyceae</taxon>
        <taxon>TCBD clade</taxon>
        <taxon>Bryopsidales</taxon>
        <taxon>Ostreobineae</taxon>
        <taxon>Ostreobiaceae</taxon>
        <taxon>Ostreobium</taxon>
    </lineage>
</organism>
<evidence type="ECO:0000313" key="5">
    <source>
        <dbReference type="Proteomes" id="UP000708148"/>
    </source>
</evidence>
<accession>A0A8S1J5I1</accession>
<dbReference type="Proteomes" id="UP000708148">
    <property type="component" value="Unassembled WGS sequence"/>
</dbReference>
<evidence type="ECO:0000259" key="3">
    <source>
        <dbReference type="PROSITE" id="PS50086"/>
    </source>
</evidence>
<keyword evidence="5" id="KW-1185">Reference proteome</keyword>
<dbReference type="Gene3D" id="1.10.10.750">
    <property type="entry name" value="Ypt/Rab-GAP domain of gyp1p, domain 1"/>
    <property type="match status" value="1"/>
</dbReference>
<dbReference type="AlphaFoldDB" id="A0A8S1J5I1"/>
<dbReference type="FunFam" id="1.10.8.270:FF:000004">
    <property type="entry name" value="TBC1 domain family, member 22B"/>
    <property type="match status" value="1"/>
</dbReference>
<feature type="domain" description="Rab-GAP TBC" evidence="3">
    <location>
        <begin position="160"/>
        <end position="387"/>
    </location>
</feature>
<feature type="compositionally biased region" description="Polar residues" evidence="2">
    <location>
        <begin position="87"/>
        <end position="98"/>
    </location>
</feature>
<reference evidence="4" key="1">
    <citation type="submission" date="2020-12" db="EMBL/GenBank/DDBJ databases">
        <authorList>
            <person name="Iha C."/>
        </authorList>
    </citation>
    <scope>NUCLEOTIDE SEQUENCE</scope>
</reference>
<keyword evidence="1" id="KW-0343">GTPase activation</keyword>
<sequence length="456" mass="51502">MSSDGQSHLERIGGALKNVQSFLRGNRFPGTVKRKEQSAEAGGACGQAGASFSGPGGRPGPHQGAAVDPVPSDQSLQEYVEVPPCSPSESAAVQTGHHSNVFEGLPPGNRDESRQQETSTSQALQPTVRSHSVLREEKLQKLLRAKMVNMDRLRELAWNGIPPGRRAVCWRLLLGYLPPNSDRQLAVLQRKRREYQSYVPEYYDISNTMRSEEEVGALRQVGVDVPRTAPGVPFFQQPAVQKSLERILYIWGIRHPASGYVQGINDLVTPFLVAFVYEHLEGPMDSWQLADLPEDVILNVEADTYWCLCKLLDGIQDHYTSAQPGIQRAVFKVRELVRRIDERVAQHLDDQGIDFLQFAFRWVNCLLVREVPFHLVGRLWDTYLAEGQRFSDFLVYACVAFLLHWSDELQGKEFQEMVIFLQHPPTADWTEQEIGVVLSHAHMYQTSFEKARSHLC</sequence>
<feature type="compositionally biased region" description="Low complexity" evidence="2">
    <location>
        <begin position="39"/>
        <end position="53"/>
    </location>
</feature>
<dbReference type="SMART" id="SM00164">
    <property type="entry name" value="TBC"/>
    <property type="match status" value="1"/>
</dbReference>
<dbReference type="PANTHER" id="PTHR22957">
    <property type="entry name" value="TBC1 DOMAIN FAMILY MEMBER GTPASE-ACTIVATING PROTEIN"/>
    <property type="match status" value="1"/>
</dbReference>
<dbReference type="EMBL" id="CAJHUC010001901">
    <property type="protein sequence ID" value="CAD7702645.1"/>
    <property type="molecule type" value="Genomic_DNA"/>
</dbReference>
<comment type="caution">
    <text evidence="4">The sequence shown here is derived from an EMBL/GenBank/DDBJ whole genome shotgun (WGS) entry which is preliminary data.</text>
</comment>
<protein>
    <recommendedName>
        <fullName evidence="3">Rab-GAP TBC domain-containing protein</fullName>
    </recommendedName>
</protein>
<dbReference type="InterPro" id="IPR035969">
    <property type="entry name" value="Rab-GAP_TBC_sf"/>
</dbReference>
<dbReference type="SUPFAM" id="SSF47923">
    <property type="entry name" value="Ypt/Rab-GAP domain of gyp1p"/>
    <property type="match status" value="2"/>
</dbReference>
<dbReference type="GO" id="GO:0005096">
    <property type="term" value="F:GTPase activator activity"/>
    <property type="evidence" value="ECO:0007669"/>
    <property type="project" value="UniProtKB-KW"/>
</dbReference>
<dbReference type="Pfam" id="PF00566">
    <property type="entry name" value="RabGAP-TBC"/>
    <property type="match status" value="1"/>
</dbReference>
<feature type="compositionally biased region" description="Polar residues" evidence="2">
    <location>
        <begin position="116"/>
        <end position="130"/>
    </location>
</feature>
<dbReference type="OrthoDB" id="26371at2759"/>
<dbReference type="InterPro" id="IPR000195">
    <property type="entry name" value="Rab-GAP-TBC_dom"/>
</dbReference>
<dbReference type="PANTHER" id="PTHR22957:SF26">
    <property type="entry name" value="LD44506P"/>
    <property type="match status" value="1"/>
</dbReference>
<gene>
    <name evidence="4" type="ORF">OSTQU699_LOCUS8002</name>
</gene>
<feature type="region of interest" description="Disordered" evidence="2">
    <location>
        <begin position="17"/>
        <end position="131"/>
    </location>
</feature>
<dbReference type="Gene3D" id="1.10.472.80">
    <property type="entry name" value="Ypt/Rab-GAP domain of gyp1p, domain 3"/>
    <property type="match status" value="1"/>
</dbReference>